<dbReference type="EMBL" id="BNAP01000057">
    <property type="protein sequence ID" value="GHH05637.1"/>
    <property type="molecule type" value="Genomic_DNA"/>
</dbReference>
<reference evidence="2" key="2">
    <citation type="submission" date="2020-09" db="EMBL/GenBank/DDBJ databases">
        <authorList>
            <person name="Sun Q."/>
            <person name="Zhou Y."/>
        </authorList>
    </citation>
    <scope>NUCLEOTIDE SEQUENCE</scope>
    <source>
        <strain evidence="2">CGMCC 1.7081</strain>
    </source>
</reference>
<comment type="caution">
    <text evidence="2">The sequence shown here is derived from an EMBL/GenBank/DDBJ whole genome shotgun (WGS) entry which is preliminary data.</text>
</comment>
<dbReference type="AlphaFoldDB" id="A0A8J3HDI8"/>
<reference evidence="2" key="1">
    <citation type="journal article" date="2014" name="Int. J. Syst. Evol. Microbiol.">
        <title>Complete genome sequence of Corynebacterium casei LMG S-19264T (=DSM 44701T), isolated from a smear-ripened cheese.</title>
        <authorList>
            <consortium name="US DOE Joint Genome Institute (JGI-PGF)"/>
            <person name="Walter F."/>
            <person name="Albersmeier A."/>
            <person name="Kalinowski J."/>
            <person name="Ruckert C."/>
        </authorList>
    </citation>
    <scope>NUCLEOTIDE SEQUENCE</scope>
    <source>
        <strain evidence="2">CGMCC 1.7081</strain>
    </source>
</reference>
<organism evidence="2 3">
    <name type="scientific">Pseudodonghicola xiamenensis</name>
    <dbReference type="NCBI Taxonomy" id="337702"/>
    <lineage>
        <taxon>Bacteria</taxon>
        <taxon>Pseudomonadati</taxon>
        <taxon>Pseudomonadota</taxon>
        <taxon>Alphaproteobacteria</taxon>
        <taxon>Rhodobacterales</taxon>
        <taxon>Paracoccaceae</taxon>
        <taxon>Pseudodonghicola</taxon>
    </lineage>
</organism>
<evidence type="ECO:0000313" key="3">
    <source>
        <dbReference type="Proteomes" id="UP000611500"/>
    </source>
</evidence>
<accession>A0A8J3HDI8</accession>
<dbReference type="Proteomes" id="UP000611500">
    <property type="component" value="Unassembled WGS sequence"/>
</dbReference>
<protein>
    <submittedName>
        <fullName evidence="2">Uncharacterized protein</fullName>
    </submittedName>
</protein>
<dbReference type="RefSeq" id="WP_028095556.1">
    <property type="nucleotide sequence ID" value="NZ_BNAP01000057.1"/>
</dbReference>
<name>A0A8J3HDI8_9RHOB</name>
<evidence type="ECO:0000256" key="1">
    <source>
        <dbReference type="SAM" id="SignalP"/>
    </source>
</evidence>
<feature type="chain" id="PRO_5035242079" evidence="1">
    <location>
        <begin position="19"/>
        <end position="335"/>
    </location>
</feature>
<feature type="signal peptide" evidence="1">
    <location>
        <begin position="1"/>
        <end position="18"/>
    </location>
</feature>
<evidence type="ECO:0000313" key="2">
    <source>
        <dbReference type="EMBL" id="GHH05637.1"/>
    </source>
</evidence>
<gene>
    <name evidence="2" type="ORF">GCM10010961_44590</name>
</gene>
<keyword evidence="3" id="KW-1185">Reference proteome</keyword>
<sequence length="335" mass="35819">MRNIMTLALISLASPIAAQDGFSHNRDLSHTRERAGLPQSETDVGDVNAPGYNPNALRPAGDGLGRHTATETLQMQGHPVRGLSLPTRGDEAANKDYVDQIHADLSDQIGALSMDLGTVLSVGNQGRGRRVADIADPIQPQDAVTKSYVDALFATLSDTEPAALPFVYARLTAFATSEADPNLFYYTCDTPTLAADGTRGCATDGYRTITPVAPADFRFYLEEASVMTVYNLSVQVAEGDCHLRDIIGEEETTFGGGYMPATDGNPSETIHVGDLIPAAWGHSTGRQVTGPGAISYGCSTRWRAHLTSPENADWSQTLTNFSGDLRATAPRFPTE</sequence>
<proteinExistence type="predicted"/>
<keyword evidence="1" id="KW-0732">Signal</keyword>